<keyword evidence="5 7" id="KW-1133">Transmembrane helix</keyword>
<feature type="transmembrane region" description="Helical" evidence="7">
    <location>
        <begin position="170"/>
        <end position="191"/>
    </location>
</feature>
<keyword evidence="4 7" id="KW-0812">Transmembrane</keyword>
<feature type="transmembrane region" description="Helical" evidence="7">
    <location>
        <begin position="83"/>
        <end position="102"/>
    </location>
</feature>
<evidence type="ECO:0000256" key="5">
    <source>
        <dbReference type="ARBA" id="ARBA00022989"/>
    </source>
</evidence>
<organism evidence="9 10">
    <name type="scientific">Jiangella alba</name>
    <dbReference type="NCBI Taxonomy" id="561176"/>
    <lineage>
        <taxon>Bacteria</taxon>
        <taxon>Bacillati</taxon>
        <taxon>Actinomycetota</taxon>
        <taxon>Actinomycetes</taxon>
        <taxon>Jiangellales</taxon>
        <taxon>Jiangellaceae</taxon>
        <taxon>Jiangella</taxon>
    </lineage>
</organism>
<keyword evidence="2" id="KW-0813">Transport</keyword>
<feature type="transmembrane region" description="Helical" evidence="7">
    <location>
        <begin position="271"/>
        <end position="296"/>
    </location>
</feature>
<gene>
    <name evidence="9" type="ORF">SAMN04488561_0283</name>
</gene>
<keyword evidence="6 7" id="KW-0472">Membrane</keyword>
<feature type="transmembrane region" description="Helical" evidence="7">
    <location>
        <begin position="407"/>
        <end position="424"/>
    </location>
</feature>
<feature type="transmembrane region" description="Helical" evidence="7">
    <location>
        <begin position="302"/>
        <end position="325"/>
    </location>
</feature>
<evidence type="ECO:0000256" key="2">
    <source>
        <dbReference type="ARBA" id="ARBA00022448"/>
    </source>
</evidence>
<comment type="subcellular location">
    <subcellularLocation>
        <location evidence="1">Cell membrane</location>
        <topology evidence="1">Multi-pass membrane protein</topology>
    </subcellularLocation>
</comment>
<feature type="transmembrane region" description="Helical" evidence="7">
    <location>
        <begin position="15"/>
        <end position="39"/>
    </location>
</feature>
<evidence type="ECO:0000256" key="4">
    <source>
        <dbReference type="ARBA" id="ARBA00022692"/>
    </source>
</evidence>
<dbReference type="Pfam" id="PF07690">
    <property type="entry name" value="MFS_1"/>
    <property type="match status" value="1"/>
</dbReference>
<protein>
    <submittedName>
        <fullName evidence="9">MFS transporter, DHA2 family, multidrug resistance protein</fullName>
    </submittedName>
</protein>
<evidence type="ECO:0000313" key="9">
    <source>
        <dbReference type="EMBL" id="SED69462.1"/>
    </source>
</evidence>
<dbReference type="AlphaFoldDB" id="A0A1H5CRY4"/>
<dbReference type="GO" id="GO:0005886">
    <property type="term" value="C:plasma membrane"/>
    <property type="evidence" value="ECO:0007669"/>
    <property type="project" value="UniProtKB-SubCell"/>
</dbReference>
<evidence type="ECO:0000259" key="8">
    <source>
        <dbReference type="PROSITE" id="PS50850"/>
    </source>
</evidence>
<evidence type="ECO:0000256" key="3">
    <source>
        <dbReference type="ARBA" id="ARBA00022475"/>
    </source>
</evidence>
<dbReference type="EMBL" id="FNUC01000001">
    <property type="protein sequence ID" value="SED69462.1"/>
    <property type="molecule type" value="Genomic_DNA"/>
</dbReference>
<evidence type="ECO:0000256" key="7">
    <source>
        <dbReference type="SAM" id="Phobius"/>
    </source>
</evidence>
<dbReference type="PANTHER" id="PTHR42718:SF47">
    <property type="entry name" value="METHYL VIOLOGEN RESISTANCE PROTEIN SMVA"/>
    <property type="match status" value="1"/>
</dbReference>
<keyword evidence="3" id="KW-1003">Cell membrane</keyword>
<evidence type="ECO:0000313" key="10">
    <source>
        <dbReference type="Proteomes" id="UP000181980"/>
    </source>
</evidence>
<reference evidence="10" key="1">
    <citation type="submission" date="2016-10" db="EMBL/GenBank/DDBJ databases">
        <authorList>
            <person name="Varghese N."/>
            <person name="Submissions S."/>
        </authorList>
    </citation>
    <scope>NUCLEOTIDE SEQUENCE [LARGE SCALE GENOMIC DNA]</scope>
    <source>
        <strain evidence="10">DSM 45237</strain>
    </source>
</reference>
<accession>A0A1H5CRY4</accession>
<feature type="transmembrane region" description="Helical" evidence="7">
    <location>
        <begin position="54"/>
        <end position="71"/>
    </location>
</feature>
<keyword evidence="10" id="KW-1185">Reference proteome</keyword>
<dbReference type="STRING" id="561176.SAMN04488561_0283"/>
<feature type="domain" description="Major facilitator superfamily (MFS) profile" evidence="8">
    <location>
        <begin position="17"/>
        <end position="442"/>
    </location>
</feature>
<feature type="transmembrane region" description="Helical" evidence="7">
    <location>
        <begin position="337"/>
        <end position="358"/>
    </location>
</feature>
<dbReference type="InterPro" id="IPR020846">
    <property type="entry name" value="MFS_dom"/>
</dbReference>
<dbReference type="Gene3D" id="1.20.1720.10">
    <property type="entry name" value="Multidrug resistance protein D"/>
    <property type="match status" value="1"/>
</dbReference>
<feature type="transmembrane region" description="Helical" evidence="7">
    <location>
        <begin position="108"/>
        <end position="131"/>
    </location>
</feature>
<feature type="non-terminal residue" evidence="9">
    <location>
        <position position="442"/>
    </location>
</feature>
<proteinExistence type="predicted"/>
<dbReference type="GO" id="GO:0022857">
    <property type="term" value="F:transmembrane transporter activity"/>
    <property type="evidence" value="ECO:0007669"/>
    <property type="project" value="InterPro"/>
</dbReference>
<name>A0A1H5CRY4_9ACTN</name>
<dbReference type="SUPFAM" id="SSF103473">
    <property type="entry name" value="MFS general substrate transporter"/>
    <property type="match status" value="1"/>
</dbReference>
<dbReference type="PANTHER" id="PTHR42718">
    <property type="entry name" value="MAJOR FACILITATOR SUPERFAMILY MULTIDRUG TRANSPORTER MFSC"/>
    <property type="match status" value="1"/>
</dbReference>
<dbReference type="RefSeq" id="WP_074946051.1">
    <property type="nucleotide sequence ID" value="NZ_FNUC01000001.1"/>
</dbReference>
<dbReference type="Proteomes" id="UP000181980">
    <property type="component" value="Unassembled WGS sequence"/>
</dbReference>
<feature type="transmembrane region" description="Helical" evidence="7">
    <location>
        <begin position="203"/>
        <end position="221"/>
    </location>
</feature>
<dbReference type="InterPro" id="IPR011701">
    <property type="entry name" value="MFS"/>
</dbReference>
<feature type="transmembrane region" description="Helical" evidence="7">
    <location>
        <begin position="233"/>
        <end position="250"/>
    </location>
</feature>
<dbReference type="Gene3D" id="1.20.1250.20">
    <property type="entry name" value="MFS general substrate transporter like domains"/>
    <property type="match status" value="1"/>
</dbReference>
<evidence type="ECO:0000256" key="1">
    <source>
        <dbReference type="ARBA" id="ARBA00004651"/>
    </source>
</evidence>
<dbReference type="CDD" id="cd17321">
    <property type="entry name" value="MFS_MMR_MDR_like"/>
    <property type="match status" value="1"/>
</dbReference>
<dbReference type="InterPro" id="IPR036259">
    <property type="entry name" value="MFS_trans_sf"/>
</dbReference>
<evidence type="ECO:0000256" key="6">
    <source>
        <dbReference type="ARBA" id="ARBA00023136"/>
    </source>
</evidence>
<sequence length="442" mass="45976">MPSLTAETMTSRQRWAALTVLAGSLLVVTMDMTILIMALPDLVQDIAPSASEQLWIVDVYSLILAGLLIPMSALGDRWGRKRLLLTGFTLFGVVSVLVLFAGSPAFVIALRALLGAAGAMIMPTTLSMIRTIFRDPKERAKALAVWSIISGLGAIIGPVVGGALLEVFSWHSAFLVNVPFVLVAVVAGALLLPEARDPRPPRWDVVATVLSVAGMSLLVWGIKQLAKEGWGDVASWTAVVAAAALLTWFVRRCLGRPDPFLEVRLFRSRPFRAGTITALASMFAMGAMLLLVAQWLQVVAGYSPLVAGLALLPMAAGSFAFAPFAPALAFRIGARTVLAAGLASAGAGLLLLYVLGSPLSYPELIAPLALVGAGTGSLAVGSAIIMGSTPQEKAGNAAAIEEAMYDLGNVLGIAVLGSVAAALYREHLGIGAFTAAGLPAEL</sequence>
<dbReference type="PROSITE" id="PS50850">
    <property type="entry name" value="MFS"/>
    <property type="match status" value="1"/>
</dbReference>
<feature type="transmembrane region" description="Helical" evidence="7">
    <location>
        <begin position="143"/>
        <end position="164"/>
    </location>
</feature>
<feature type="transmembrane region" description="Helical" evidence="7">
    <location>
        <begin position="364"/>
        <end position="386"/>
    </location>
</feature>